<evidence type="ECO:0000313" key="4">
    <source>
        <dbReference type="Proteomes" id="UP000560658"/>
    </source>
</evidence>
<proteinExistence type="predicted"/>
<dbReference type="PANTHER" id="PTHR47566">
    <property type="match status" value="1"/>
</dbReference>
<dbReference type="InterPro" id="IPR052574">
    <property type="entry name" value="CDIRP"/>
</dbReference>
<dbReference type="RefSeq" id="WP_044164194.1">
    <property type="nucleotide sequence ID" value="NZ_JACIER010000001.1"/>
</dbReference>
<sequence>MMHKYLLAGLLIFCLYSCHSEDEWVQFEDPIFVTILHDDYGIPLTSKGRIDMNDEATRVALREITALELRNAKCLNLIGIKHMPNLVSLACDGNRLTSLDVSGMDRLRTIDCWRNQLQTLNIQGCKSLLSLICHNQTDNNDQTLQMTLIMSPDQKPYWEKYWKPMFKDVIPVFKE</sequence>
<keyword evidence="2" id="KW-0677">Repeat</keyword>
<dbReference type="AlphaFoldDB" id="A0A840CQU8"/>
<dbReference type="SUPFAM" id="SSF52058">
    <property type="entry name" value="L domain-like"/>
    <property type="match status" value="1"/>
</dbReference>
<name>A0A840CQU8_9BACE</name>
<dbReference type="PANTHER" id="PTHR47566:SF1">
    <property type="entry name" value="PROTEIN NUD1"/>
    <property type="match status" value="1"/>
</dbReference>
<evidence type="ECO:0000256" key="1">
    <source>
        <dbReference type="ARBA" id="ARBA00022614"/>
    </source>
</evidence>
<dbReference type="GO" id="GO:0035591">
    <property type="term" value="F:signaling adaptor activity"/>
    <property type="evidence" value="ECO:0007669"/>
    <property type="project" value="TreeGrafter"/>
</dbReference>
<dbReference type="EMBL" id="JACIER010000001">
    <property type="protein sequence ID" value="MBB4042260.1"/>
    <property type="molecule type" value="Genomic_DNA"/>
</dbReference>
<evidence type="ECO:0000313" key="3">
    <source>
        <dbReference type="EMBL" id="MBB4042260.1"/>
    </source>
</evidence>
<dbReference type="InterPro" id="IPR032675">
    <property type="entry name" value="LRR_dom_sf"/>
</dbReference>
<reference evidence="3" key="1">
    <citation type="submission" date="2020-08" db="EMBL/GenBank/DDBJ databases">
        <title>Genomic Encyclopedia of Type Strains, Phase IV (KMG-IV): sequencing the most valuable type-strain genomes for metagenomic binning, comparative biology and taxonomic classification.</title>
        <authorList>
            <person name="Goeker M."/>
        </authorList>
    </citation>
    <scope>NUCLEOTIDE SEQUENCE [LARGE SCALE GENOMIC DNA]</scope>
    <source>
        <strain evidence="3">DSM 105720</strain>
    </source>
</reference>
<evidence type="ECO:0000256" key="2">
    <source>
        <dbReference type="ARBA" id="ARBA00022737"/>
    </source>
</evidence>
<protein>
    <submittedName>
        <fullName evidence="3">Leucine-rich repeat (LRR) protein</fullName>
    </submittedName>
</protein>
<gene>
    <name evidence="3" type="ORF">GGR06_000019</name>
</gene>
<comment type="caution">
    <text evidence="3">The sequence shown here is derived from an EMBL/GenBank/DDBJ whole genome shotgun (WGS) entry which is preliminary data.</text>
</comment>
<keyword evidence="4" id="KW-1185">Reference proteome</keyword>
<dbReference type="Proteomes" id="UP000560658">
    <property type="component" value="Unassembled WGS sequence"/>
</dbReference>
<dbReference type="Gene3D" id="3.80.10.10">
    <property type="entry name" value="Ribonuclease Inhibitor"/>
    <property type="match status" value="1"/>
</dbReference>
<accession>A0A840CQU8</accession>
<organism evidence="3 4">
    <name type="scientific">Bacteroides reticulotermitis</name>
    <dbReference type="NCBI Taxonomy" id="1133319"/>
    <lineage>
        <taxon>Bacteria</taxon>
        <taxon>Pseudomonadati</taxon>
        <taxon>Bacteroidota</taxon>
        <taxon>Bacteroidia</taxon>
        <taxon>Bacteroidales</taxon>
        <taxon>Bacteroidaceae</taxon>
        <taxon>Bacteroides</taxon>
    </lineage>
</organism>
<keyword evidence="1" id="KW-0433">Leucine-rich repeat</keyword>